<keyword evidence="1" id="KW-0805">Transcription regulation</keyword>
<dbReference type="EMBL" id="JAKNFS010000026">
    <property type="protein sequence ID" value="MCG4766909.1"/>
    <property type="molecule type" value="Genomic_DNA"/>
</dbReference>
<dbReference type="CDD" id="cd02208">
    <property type="entry name" value="cupin_RmlC-like"/>
    <property type="match status" value="1"/>
</dbReference>
<dbReference type="EMBL" id="CYYV01000009">
    <property type="protein sequence ID" value="CUO48577.1"/>
    <property type="molecule type" value="Genomic_DNA"/>
</dbReference>
<dbReference type="PROSITE" id="PS00041">
    <property type="entry name" value="HTH_ARAC_FAMILY_1"/>
    <property type="match status" value="1"/>
</dbReference>
<keyword evidence="2" id="KW-0238">DNA-binding</keyword>
<dbReference type="GO" id="GO:0003700">
    <property type="term" value="F:DNA-binding transcription factor activity"/>
    <property type="evidence" value="ECO:0007669"/>
    <property type="project" value="InterPro"/>
</dbReference>
<evidence type="ECO:0000313" key="9">
    <source>
        <dbReference type="Proteomes" id="UP000095709"/>
    </source>
</evidence>
<dbReference type="InterPro" id="IPR009057">
    <property type="entry name" value="Homeodomain-like_sf"/>
</dbReference>
<dbReference type="PROSITE" id="PS01124">
    <property type="entry name" value="HTH_ARAC_FAMILY_2"/>
    <property type="match status" value="1"/>
</dbReference>
<keyword evidence="3" id="KW-0804">Transcription</keyword>
<proteinExistence type="predicted"/>
<dbReference type="InterPro" id="IPR037923">
    <property type="entry name" value="HTH-like"/>
</dbReference>
<dbReference type="EMBL" id="CZAL01000007">
    <property type="protein sequence ID" value="CUP20169.1"/>
    <property type="molecule type" value="Genomic_DNA"/>
</dbReference>
<dbReference type="Pfam" id="PF02311">
    <property type="entry name" value="AraC_binding"/>
    <property type="match status" value="1"/>
</dbReference>
<evidence type="ECO:0000256" key="2">
    <source>
        <dbReference type="ARBA" id="ARBA00023125"/>
    </source>
</evidence>
<gene>
    <name evidence="6" type="primary">rhaS_2</name>
    <name evidence="5" type="synonym">rhaS</name>
    <name evidence="5" type="ORF">ERS852406_02096</name>
    <name evidence="6" type="ORF">ERS852498_01455</name>
    <name evidence="7" type="ORF">L0N21_15565</name>
</gene>
<evidence type="ECO:0000256" key="3">
    <source>
        <dbReference type="ARBA" id="ARBA00023163"/>
    </source>
</evidence>
<dbReference type="InterPro" id="IPR003313">
    <property type="entry name" value="AraC-bd"/>
</dbReference>
<dbReference type="PANTHER" id="PTHR43280">
    <property type="entry name" value="ARAC-FAMILY TRANSCRIPTIONAL REGULATOR"/>
    <property type="match status" value="1"/>
</dbReference>
<reference evidence="7" key="2">
    <citation type="submission" date="2022-01" db="EMBL/GenBank/DDBJ databases">
        <title>Collection of gut derived symbiotic bacterial strains cultured from healthy donors.</title>
        <authorList>
            <person name="Lin H."/>
            <person name="Kohout C."/>
            <person name="Waligurski E."/>
            <person name="Pamer E.G."/>
        </authorList>
    </citation>
    <scope>NUCLEOTIDE SEQUENCE</scope>
    <source>
        <strain evidence="7">DFI.5.49</strain>
    </source>
</reference>
<dbReference type="Gene3D" id="1.10.10.60">
    <property type="entry name" value="Homeodomain-like"/>
    <property type="match status" value="2"/>
</dbReference>
<dbReference type="AlphaFoldDB" id="A0A174LF97"/>
<dbReference type="Gene3D" id="2.60.120.10">
    <property type="entry name" value="Jelly Rolls"/>
    <property type="match status" value="1"/>
</dbReference>
<dbReference type="SUPFAM" id="SSF51215">
    <property type="entry name" value="Regulatory protein AraC"/>
    <property type="match status" value="1"/>
</dbReference>
<dbReference type="Proteomes" id="UP000095706">
    <property type="component" value="Unassembled WGS sequence"/>
</dbReference>
<dbReference type="Proteomes" id="UP000095709">
    <property type="component" value="Unassembled WGS sequence"/>
</dbReference>
<sequence>MVNDPITKIMRDASEIVRYDEVGIPLSIREGLLSAYPNHRALCHWHEDIEWVYIRSGQMNYYMNGKRVLLNTGEALMVNSRQMHYGYSENGQDCDFIRILCHPKIFITNSVLYQSYIAPVLSNPSLEYLHLKPEFPEDAEALQLLPEILRIKKEHPAAYEIEAAALLSLLWCRLLRSHPMMPNEAAAKPKEPDLLVQRDMVSYIYSHYSESINLDEIAAAGKVCRNKCCQIFRRYLNQSPIDFLNHYRLEVSCHLLNNTKLSIAEICTACGFNHQSYYSKIFLRTYSCSPRDFRKRTEEKTSAEASEKD</sequence>
<organism evidence="6 9">
    <name type="scientific">Fusicatenibacter saccharivorans</name>
    <dbReference type="NCBI Taxonomy" id="1150298"/>
    <lineage>
        <taxon>Bacteria</taxon>
        <taxon>Bacillati</taxon>
        <taxon>Bacillota</taxon>
        <taxon>Clostridia</taxon>
        <taxon>Lachnospirales</taxon>
        <taxon>Lachnospiraceae</taxon>
        <taxon>Fusicatenibacter</taxon>
    </lineage>
</organism>
<dbReference type="RefSeq" id="WP_055227994.1">
    <property type="nucleotide sequence ID" value="NZ_CAXSRP010000019.1"/>
</dbReference>
<evidence type="ECO:0000256" key="1">
    <source>
        <dbReference type="ARBA" id="ARBA00023015"/>
    </source>
</evidence>
<dbReference type="InterPro" id="IPR018062">
    <property type="entry name" value="HTH_AraC-typ_CS"/>
</dbReference>
<reference evidence="8 9" key="1">
    <citation type="submission" date="2015-09" db="EMBL/GenBank/DDBJ databases">
        <authorList>
            <consortium name="Pathogen Informatics"/>
        </authorList>
    </citation>
    <scope>NUCLEOTIDE SEQUENCE [LARGE SCALE GENOMIC DNA]</scope>
    <source>
        <strain evidence="5 8">2789STDY5608849</strain>
        <strain evidence="6 9">2789STDY5834885</strain>
    </source>
</reference>
<dbReference type="GO" id="GO:0043565">
    <property type="term" value="F:sequence-specific DNA binding"/>
    <property type="evidence" value="ECO:0007669"/>
    <property type="project" value="InterPro"/>
</dbReference>
<dbReference type="Pfam" id="PF12833">
    <property type="entry name" value="HTH_18"/>
    <property type="match status" value="1"/>
</dbReference>
<dbReference type="InterPro" id="IPR014710">
    <property type="entry name" value="RmlC-like_jellyroll"/>
</dbReference>
<dbReference type="InterPro" id="IPR018060">
    <property type="entry name" value="HTH_AraC"/>
</dbReference>
<accession>A0A174LF97</accession>
<feature type="domain" description="HTH araC/xylS-type" evidence="4">
    <location>
        <begin position="198"/>
        <end position="296"/>
    </location>
</feature>
<dbReference type="SUPFAM" id="SSF46689">
    <property type="entry name" value="Homeodomain-like"/>
    <property type="match status" value="1"/>
</dbReference>
<protein>
    <submittedName>
        <fullName evidence="7">AraC family transcriptional regulator</fullName>
    </submittedName>
    <submittedName>
        <fullName evidence="6">L-rhamnose operon regulatory protein rhaS</fullName>
    </submittedName>
</protein>
<dbReference type="Proteomes" id="UP001199915">
    <property type="component" value="Unassembled WGS sequence"/>
</dbReference>
<name>A0A174LF97_9FIRM</name>
<dbReference type="SMART" id="SM00342">
    <property type="entry name" value="HTH_ARAC"/>
    <property type="match status" value="1"/>
</dbReference>
<evidence type="ECO:0000313" key="8">
    <source>
        <dbReference type="Proteomes" id="UP000095706"/>
    </source>
</evidence>
<evidence type="ECO:0000313" key="6">
    <source>
        <dbReference type="EMBL" id="CUP20169.1"/>
    </source>
</evidence>
<evidence type="ECO:0000259" key="4">
    <source>
        <dbReference type="PROSITE" id="PS01124"/>
    </source>
</evidence>
<dbReference type="PANTHER" id="PTHR43280:SF28">
    <property type="entry name" value="HTH-TYPE TRANSCRIPTIONAL ACTIVATOR RHAS"/>
    <property type="match status" value="1"/>
</dbReference>
<evidence type="ECO:0000313" key="7">
    <source>
        <dbReference type="EMBL" id="MCG4766909.1"/>
    </source>
</evidence>
<evidence type="ECO:0000313" key="5">
    <source>
        <dbReference type="EMBL" id="CUO48577.1"/>
    </source>
</evidence>